<dbReference type="Proteomes" id="UP001501020">
    <property type="component" value="Unassembled WGS sequence"/>
</dbReference>
<dbReference type="EMBL" id="BAAAMR010000034">
    <property type="protein sequence ID" value="GAA2142723.1"/>
    <property type="molecule type" value="Genomic_DNA"/>
</dbReference>
<proteinExistence type="predicted"/>
<accession>A0ABN2ZIJ0</accession>
<organism evidence="1 2">
    <name type="scientific">Actinomadura napierensis</name>
    <dbReference type="NCBI Taxonomy" id="267854"/>
    <lineage>
        <taxon>Bacteria</taxon>
        <taxon>Bacillati</taxon>
        <taxon>Actinomycetota</taxon>
        <taxon>Actinomycetes</taxon>
        <taxon>Streptosporangiales</taxon>
        <taxon>Thermomonosporaceae</taxon>
        <taxon>Actinomadura</taxon>
    </lineage>
</organism>
<evidence type="ECO:0000313" key="1">
    <source>
        <dbReference type="EMBL" id="GAA2142723.1"/>
    </source>
</evidence>
<comment type="caution">
    <text evidence="1">The sequence shown here is derived from an EMBL/GenBank/DDBJ whole genome shotgun (WGS) entry which is preliminary data.</text>
</comment>
<gene>
    <name evidence="1" type="ORF">GCM10009727_41140</name>
</gene>
<protein>
    <recommendedName>
        <fullName evidence="3">DUF4232 domain-containing protein</fullName>
    </recommendedName>
</protein>
<evidence type="ECO:0000313" key="2">
    <source>
        <dbReference type="Proteomes" id="UP001501020"/>
    </source>
</evidence>
<sequence>MTRPRLPKAQSAWWGTMLLHLPALSVKRVSGLGFLVVFGVTLCLGGCGQGRSTAVPSPGGTVVPLPDPISHVYKCGERPALSPSSQGPLTLRLAAVRADRKGAPVVDYTITSAMAANITNPSDTRLFRLLILDHGIVVGGQNPSVQLQFNLMFVGPAKISPARPTHGTVDLYVPHPCPGRTWQELGEKGSPVKAVLVAMPRLTTYVNHRNRNILTARLSATAPLAAHGN</sequence>
<keyword evidence="2" id="KW-1185">Reference proteome</keyword>
<evidence type="ECO:0008006" key="3">
    <source>
        <dbReference type="Google" id="ProtNLM"/>
    </source>
</evidence>
<name>A0ABN2ZIJ0_9ACTN</name>
<reference evidence="1 2" key="1">
    <citation type="journal article" date="2019" name="Int. J. Syst. Evol. Microbiol.">
        <title>The Global Catalogue of Microorganisms (GCM) 10K type strain sequencing project: providing services to taxonomists for standard genome sequencing and annotation.</title>
        <authorList>
            <consortium name="The Broad Institute Genomics Platform"/>
            <consortium name="The Broad Institute Genome Sequencing Center for Infectious Disease"/>
            <person name="Wu L."/>
            <person name="Ma J."/>
        </authorList>
    </citation>
    <scope>NUCLEOTIDE SEQUENCE [LARGE SCALE GENOMIC DNA]</scope>
    <source>
        <strain evidence="1 2">JCM 13850</strain>
    </source>
</reference>